<evidence type="ECO:0000313" key="6">
    <source>
        <dbReference type="EMBL" id="AZG78281.1"/>
    </source>
</evidence>
<accession>A0A3G8M8N0</accession>
<dbReference type="InterPro" id="IPR044203">
    <property type="entry name" value="GlbO/GLB3-like"/>
</dbReference>
<dbReference type="Pfam" id="PF01152">
    <property type="entry name" value="Bac_globin"/>
    <property type="match status" value="1"/>
</dbReference>
<dbReference type="GO" id="GO:0046872">
    <property type="term" value="F:metal ion binding"/>
    <property type="evidence" value="ECO:0007669"/>
    <property type="project" value="UniProtKB-KW"/>
</dbReference>
<dbReference type="Gene3D" id="1.10.490.10">
    <property type="entry name" value="Globins"/>
    <property type="match status" value="1"/>
</dbReference>
<comment type="similarity">
    <text evidence="5">Belongs to the truncated hemoglobin family. Group II subfamily.</text>
</comment>
<gene>
    <name evidence="6" type="ORF">EHO51_16950</name>
</gene>
<evidence type="ECO:0000256" key="2">
    <source>
        <dbReference type="ARBA" id="ARBA00022617"/>
    </source>
</evidence>
<dbReference type="GO" id="GO:0020037">
    <property type="term" value="F:heme binding"/>
    <property type="evidence" value="ECO:0007669"/>
    <property type="project" value="InterPro"/>
</dbReference>
<dbReference type="EMBL" id="CP034086">
    <property type="protein sequence ID" value="AZG78281.1"/>
    <property type="molecule type" value="Genomic_DNA"/>
</dbReference>
<dbReference type="PANTHER" id="PTHR47366">
    <property type="entry name" value="TWO-ON-TWO HEMOGLOBIN-3"/>
    <property type="match status" value="1"/>
</dbReference>
<keyword evidence="1" id="KW-0813">Transport</keyword>
<protein>
    <submittedName>
        <fullName evidence="6">Globin</fullName>
    </submittedName>
</protein>
<keyword evidence="3" id="KW-0479">Metal-binding</keyword>
<evidence type="ECO:0000256" key="4">
    <source>
        <dbReference type="ARBA" id="ARBA00023004"/>
    </source>
</evidence>
<evidence type="ECO:0000313" key="7">
    <source>
        <dbReference type="Proteomes" id="UP000273982"/>
    </source>
</evidence>
<dbReference type="InterPro" id="IPR001486">
    <property type="entry name" value="Hemoglobin_trunc"/>
</dbReference>
<keyword evidence="2" id="KW-0349">Heme</keyword>
<name>A0A3G8M8N0_9HYPH</name>
<proteinExistence type="inferred from homology"/>
<evidence type="ECO:0000256" key="5">
    <source>
        <dbReference type="ARBA" id="ARBA00034496"/>
    </source>
</evidence>
<evidence type="ECO:0000256" key="1">
    <source>
        <dbReference type="ARBA" id="ARBA00022448"/>
    </source>
</evidence>
<dbReference type="Proteomes" id="UP000273982">
    <property type="component" value="Chromosome"/>
</dbReference>
<dbReference type="InterPro" id="IPR012292">
    <property type="entry name" value="Globin/Proto"/>
</dbReference>
<dbReference type="GO" id="GO:0005344">
    <property type="term" value="F:oxygen carrier activity"/>
    <property type="evidence" value="ECO:0007669"/>
    <property type="project" value="InterPro"/>
</dbReference>
<dbReference type="KEGG" id="mros:EHO51_16950"/>
<dbReference type="PANTHER" id="PTHR47366:SF1">
    <property type="entry name" value="TWO-ON-TWO HEMOGLOBIN-3"/>
    <property type="match status" value="1"/>
</dbReference>
<keyword evidence="4" id="KW-0408">Iron</keyword>
<organism evidence="6 7">
    <name type="scientific">Methylocystis rosea</name>
    <dbReference type="NCBI Taxonomy" id="173366"/>
    <lineage>
        <taxon>Bacteria</taxon>
        <taxon>Pseudomonadati</taxon>
        <taxon>Pseudomonadota</taxon>
        <taxon>Alphaproteobacteria</taxon>
        <taxon>Hyphomicrobiales</taxon>
        <taxon>Methylocystaceae</taxon>
        <taxon>Methylocystis</taxon>
    </lineage>
</organism>
<dbReference type="SUPFAM" id="SSF46458">
    <property type="entry name" value="Globin-like"/>
    <property type="match status" value="1"/>
</dbReference>
<dbReference type="RefSeq" id="WP_124739834.1">
    <property type="nucleotide sequence ID" value="NZ_CP034086.1"/>
</dbReference>
<dbReference type="InterPro" id="IPR009050">
    <property type="entry name" value="Globin-like_sf"/>
</dbReference>
<evidence type="ECO:0000256" key="3">
    <source>
        <dbReference type="ARBA" id="ARBA00022723"/>
    </source>
</evidence>
<reference evidence="6 7" key="1">
    <citation type="submission" date="2018-11" db="EMBL/GenBank/DDBJ databases">
        <title>Genome squencing of methanotrophic bacteria isolated from alkaline groundwater in Korea.</title>
        <authorList>
            <person name="Nguyen L.N."/>
        </authorList>
    </citation>
    <scope>NUCLEOTIDE SEQUENCE [LARGE SCALE GENOMIC DNA]</scope>
    <source>
        <strain evidence="6 7">GW6</strain>
    </source>
</reference>
<dbReference type="CDD" id="cd14773">
    <property type="entry name" value="TrHb2_PhHbO-like_O"/>
    <property type="match status" value="1"/>
</dbReference>
<sequence>MTTTTIDNAVSIYDRIGGFDTVDRLVETFYRNMDELPEARGIRAVHADDLGPTRAILKVYLAEWLGGPKDYSAKKGHPRLRMRHSHLRIGPAERDAWMLCMNGALDTTIEDVGIRESLRENFTKLADWMRNDPDNAHDKRH</sequence>
<dbReference type="AlphaFoldDB" id="A0A3G8M8N0"/>
<dbReference type="GO" id="GO:0019825">
    <property type="term" value="F:oxygen binding"/>
    <property type="evidence" value="ECO:0007669"/>
    <property type="project" value="InterPro"/>
</dbReference>